<name>A0AAD8B886_BIOPF</name>
<proteinExistence type="predicted"/>
<reference evidence="1" key="2">
    <citation type="submission" date="2023-04" db="EMBL/GenBank/DDBJ databases">
        <authorList>
            <person name="Bu L."/>
            <person name="Lu L."/>
            <person name="Laidemitt M.R."/>
            <person name="Zhang S.M."/>
            <person name="Mutuku M."/>
            <person name="Mkoji G."/>
            <person name="Steinauer M."/>
            <person name="Loker E.S."/>
        </authorList>
    </citation>
    <scope>NUCLEOTIDE SEQUENCE</scope>
    <source>
        <strain evidence="1">KasaAsao</strain>
        <tissue evidence="1">Whole Snail</tissue>
    </source>
</reference>
<dbReference type="Proteomes" id="UP001233172">
    <property type="component" value="Unassembled WGS sequence"/>
</dbReference>
<sequence>MKQLIATCIPELVMTNPIFSSLSEDTKEKVCLLLNASPLVDGILFKHIWHEMDTSCRSRLALLNQKLTQLERRVEYIEARIAQNEPLSANHLDEIEIGSENYV</sequence>
<comment type="caution">
    <text evidence="1">The sequence shown here is derived from an EMBL/GenBank/DDBJ whole genome shotgun (WGS) entry which is preliminary data.</text>
</comment>
<evidence type="ECO:0000313" key="2">
    <source>
        <dbReference type="Proteomes" id="UP001233172"/>
    </source>
</evidence>
<dbReference type="Gene3D" id="1.20.5.110">
    <property type="match status" value="1"/>
</dbReference>
<gene>
    <name evidence="1" type="ORF">Bpfe_020762</name>
</gene>
<evidence type="ECO:0000313" key="1">
    <source>
        <dbReference type="EMBL" id="KAK0049870.1"/>
    </source>
</evidence>
<protein>
    <submittedName>
        <fullName evidence="1">Protein BRICK1-B isoform X1</fullName>
    </submittedName>
</protein>
<dbReference type="EMBL" id="JASAOG010000121">
    <property type="protein sequence ID" value="KAK0049870.1"/>
    <property type="molecule type" value="Genomic_DNA"/>
</dbReference>
<organism evidence="1 2">
    <name type="scientific">Biomphalaria pfeifferi</name>
    <name type="common">Bloodfluke planorb</name>
    <name type="synonym">Freshwater snail</name>
    <dbReference type="NCBI Taxonomy" id="112525"/>
    <lineage>
        <taxon>Eukaryota</taxon>
        <taxon>Metazoa</taxon>
        <taxon>Spiralia</taxon>
        <taxon>Lophotrochozoa</taxon>
        <taxon>Mollusca</taxon>
        <taxon>Gastropoda</taxon>
        <taxon>Heterobranchia</taxon>
        <taxon>Euthyneura</taxon>
        <taxon>Panpulmonata</taxon>
        <taxon>Hygrophila</taxon>
        <taxon>Lymnaeoidea</taxon>
        <taxon>Planorbidae</taxon>
        <taxon>Biomphalaria</taxon>
    </lineage>
</organism>
<keyword evidence="2" id="KW-1185">Reference proteome</keyword>
<dbReference type="AlphaFoldDB" id="A0AAD8B886"/>
<accession>A0AAD8B886</accession>
<reference evidence="1" key="1">
    <citation type="journal article" date="2023" name="PLoS Negl. Trop. Dis.">
        <title>A genome sequence for Biomphalaria pfeifferi, the major vector snail for the human-infecting parasite Schistosoma mansoni.</title>
        <authorList>
            <person name="Bu L."/>
            <person name="Lu L."/>
            <person name="Laidemitt M.R."/>
            <person name="Zhang S.M."/>
            <person name="Mutuku M."/>
            <person name="Mkoji G."/>
            <person name="Steinauer M."/>
            <person name="Loker E.S."/>
        </authorList>
    </citation>
    <scope>NUCLEOTIDE SEQUENCE</scope>
    <source>
        <strain evidence="1">KasaAsao</strain>
    </source>
</reference>